<evidence type="ECO:0000313" key="2">
    <source>
        <dbReference type="Proteomes" id="UP000828941"/>
    </source>
</evidence>
<name>A0ACB9LS52_BAUVA</name>
<protein>
    <submittedName>
        <fullName evidence="1">Uncharacterized protein</fullName>
    </submittedName>
</protein>
<proteinExistence type="predicted"/>
<organism evidence="1 2">
    <name type="scientific">Bauhinia variegata</name>
    <name type="common">Purple orchid tree</name>
    <name type="synonym">Phanera variegata</name>
    <dbReference type="NCBI Taxonomy" id="167791"/>
    <lineage>
        <taxon>Eukaryota</taxon>
        <taxon>Viridiplantae</taxon>
        <taxon>Streptophyta</taxon>
        <taxon>Embryophyta</taxon>
        <taxon>Tracheophyta</taxon>
        <taxon>Spermatophyta</taxon>
        <taxon>Magnoliopsida</taxon>
        <taxon>eudicotyledons</taxon>
        <taxon>Gunneridae</taxon>
        <taxon>Pentapetalae</taxon>
        <taxon>rosids</taxon>
        <taxon>fabids</taxon>
        <taxon>Fabales</taxon>
        <taxon>Fabaceae</taxon>
        <taxon>Cercidoideae</taxon>
        <taxon>Cercideae</taxon>
        <taxon>Bauhiniinae</taxon>
        <taxon>Bauhinia</taxon>
    </lineage>
</organism>
<keyword evidence="2" id="KW-1185">Reference proteome</keyword>
<dbReference type="Proteomes" id="UP000828941">
    <property type="component" value="Chromosome 11"/>
</dbReference>
<comment type="caution">
    <text evidence="1">The sequence shown here is derived from an EMBL/GenBank/DDBJ whole genome shotgun (WGS) entry which is preliminary data.</text>
</comment>
<accession>A0ACB9LS52</accession>
<dbReference type="EMBL" id="CM039436">
    <property type="protein sequence ID" value="KAI4313640.1"/>
    <property type="molecule type" value="Genomic_DNA"/>
</dbReference>
<sequence length="220" mass="23145">MASIASVILLAFFCLFNFITLPLFTNAISSCNGPCQTLNDCKGNLICINGKCNDDPDIGSHICSGGSTPPPNNGGSCQPSGSLKCKGESYPQYTCSPPFVPSGTRATLTLNNFSKGGDGGGPSKCDEKYHPLPEKVVALSTGWFNNSSRCGKKIRITSTKTGRQSVAKVVDECDSVNGCDDEHAGQPPCRNNIVDASQSVWDELGLDSNVGHASVTWSMA</sequence>
<reference evidence="1 2" key="1">
    <citation type="journal article" date="2022" name="DNA Res.">
        <title>Chromosomal-level genome assembly of the orchid tree Bauhinia variegata (Leguminosae; Cercidoideae) supports the allotetraploid origin hypothesis of Bauhinia.</title>
        <authorList>
            <person name="Zhong Y."/>
            <person name="Chen Y."/>
            <person name="Zheng D."/>
            <person name="Pang J."/>
            <person name="Liu Y."/>
            <person name="Luo S."/>
            <person name="Meng S."/>
            <person name="Qian L."/>
            <person name="Wei D."/>
            <person name="Dai S."/>
            <person name="Zhou R."/>
        </authorList>
    </citation>
    <scope>NUCLEOTIDE SEQUENCE [LARGE SCALE GENOMIC DNA]</scope>
    <source>
        <strain evidence="1">BV-YZ2020</strain>
    </source>
</reference>
<gene>
    <name evidence="1" type="ORF">L6164_026599</name>
</gene>
<evidence type="ECO:0000313" key="1">
    <source>
        <dbReference type="EMBL" id="KAI4313640.1"/>
    </source>
</evidence>